<keyword evidence="1" id="KW-0805">Transcription regulation</keyword>
<accession>A0ABV7UBM7</accession>
<dbReference type="CDD" id="cd06462">
    <property type="entry name" value="Peptidase_S24_S26"/>
    <property type="match status" value="1"/>
</dbReference>
<evidence type="ECO:0000256" key="1">
    <source>
        <dbReference type="ARBA" id="ARBA00023015"/>
    </source>
</evidence>
<dbReference type="Proteomes" id="UP001595704">
    <property type="component" value="Unassembled WGS sequence"/>
</dbReference>
<comment type="caution">
    <text evidence="5">The sequence shown here is derived from an EMBL/GenBank/DDBJ whole genome shotgun (WGS) entry which is preliminary data.</text>
</comment>
<dbReference type="PANTHER" id="PTHR40661">
    <property type="match status" value="1"/>
</dbReference>
<gene>
    <name evidence="5" type="ORF">ACFONL_00150</name>
</gene>
<feature type="domain" description="HTH cro/C1-type" evidence="4">
    <location>
        <begin position="53"/>
        <end position="92"/>
    </location>
</feature>
<dbReference type="SMART" id="SM00530">
    <property type="entry name" value="HTH_XRE"/>
    <property type="match status" value="1"/>
</dbReference>
<dbReference type="SUPFAM" id="SSF51306">
    <property type="entry name" value="LexA/Signal peptidase"/>
    <property type="match status" value="1"/>
</dbReference>
<dbReference type="Pfam" id="PF01381">
    <property type="entry name" value="HTH_3"/>
    <property type="match status" value="1"/>
</dbReference>
<protein>
    <submittedName>
        <fullName evidence="5">XRE family transcriptional regulator</fullName>
    </submittedName>
</protein>
<dbReference type="Pfam" id="PF00717">
    <property type="entry name" value="Peptidase_S24"/>
    <property type="match status" value="1"/>
</dbReference>
<dbReference type="InterPro" id="IPR036286">
    <property type="entry name" value="LexA/Signal_pep-like_sf"/>
</dbReference>
<name>A0ABV7UBM7_9HYPH</name>
<sequence>MHHALVMRYALCGVKRKLPDLRNFIMQCAHMERHERLKWARKRRGIRTARIAAERLGVPYGTYAGHENGSRGIRDSELKAYAEAFRVPLTWLAFGEGDPDSHPGNYILEAYGYVGAGAEVIGFDDHSPGDPMAEYEAAFPVPPGTIAVVVRGDSMYPRYDDGDVIGYYRDGRPPNELIGKECILRLADGRYFVKKIRKGSAPGFFNLESVNAPLIEDVAVEWAAEVHTVVRAGQWNKHRNGHVND</sequence>
<evidence type="ECO:0000259" key="4">
    <source>
        <dbReference type="PROSITE" id="PS50943"/>
    </source>
</evidence>
<dbReference type="EMBL" id="JBHRYC010000003">
    <property type="protein sequence ID" value="MFC3635810.1"/>
    <property type="molecule type" value="Genomic_DNA"/>
</dbReference>
<evidence type="ECO:0000256" key="2">
    <source>
        <dbReference type="ARBA" id="ARBA00023125"/>
    </source>
</evidence>
<keyword evidence="2" id="KW-0238">DNA-binding</keyword>
<dbReference type="Gene3D" id="1.10.260.40">
    <property type="entry name" value="lambda repressor-like DNA-binding domains"/>
    <property type="match status" value="1"/>
</dbReference>
<dbReference type="PROSITE" id="PS50943">
    <property type="entry name" value="HTH_CROC1"/>
    <property type="match status" value="1"/>
</dbReference>
<keyword evidence="3" id="KW-0804">Transcription</keyword>
<dbReference type="PANTHER" id="PTHR40661:SF3">
    <property type="entry name" value="FELS-1 PROPHAGE TRANSCRIPTIONAL REGULATOR"/>
    <property type="match status" value="1"/>
</dbReference>
<dbReference type="SUPFAM" id="SSF47413">
    <property type="entry name" value="lambda repressor-like DNA-binding domains"/>
    <property type="match status" value="1"/>
</dbReference>
<reference evidence="6" key="1">
    <citation type="journal article" date="2019" name="Int. J. Syst. Evol. Microbiol.">
        <title>The Global Catalogue of Microorganisms (GCM) 10K type strain sequencing project: providing services to taxonomists for standard genome sequencing and annotation.</title>
        <authorList>
            <consortium name="The Broad Institute Genomics Platform"/>
            <consortium name="The Broad Institute Genome Sequencing Center for Infectious Disease"/>
            <person name="Wu L."/>
            <person name="Ma J."/>
        </authorList>
    </citation>
    <scope>NUCLEOTIDE SEQUENCE [LARGE SCALE GENOMIC DNA]</scope>
    <source>
        <strain evidence="6">KCTC 42282</strain>
    </source>
</reference>
<dbReference type="RefSeq" id="WP_191321563.1">
    <property type="nucleotide sequence ID" value="NZ_BNCG01000133.1"/>
</dbReference>
<evidence type="ECO:0000313" key="5">
    <source>
        <dbReference type="EMBL" id="MFC3635810.1"/>
    </source>
</evidence>
<evidence type="ECO:0000313" key="6">
    <source>
        <dbReference type="Proteomes" id="UP001595704"/>
    </source>
</evidence>
<dbReference type="CDD" id="cd00093">
    <property type="entry name" value="HTH_XRE"/>
    <property type="match status" value="1"/>
</dbReference>
<keyword evidence="6" id="KW-1185">Reference proteome</keyword>
<dbReference type="InterPro" id="IPR001387">
    <property type="entry name" value="Cro/C1-type_HTH"/>
</dbReference>
<dbReference type="InterPro" id="IPR010982">
    <property type="entry name" value="Lambda_DNA-bd_dom_sf"/>
</dbReference>
<evidence type="ECO:0000256" key="3">
    <source>
        <dbReference type="ARBA" id="ARBA00023163"/>
    </source>
</evidence>
<dbReference type="Gene3D" id="2.10.109.10">
    <property type="entry name" value="Umud Fragment, subunit A"/>
    <property type="match status" value="1"/>
</dbReference>
<organism evidence="5 6">
    <name type="scientific">Camelimonas fluminis</name>
    <dbReference type="NCBI Taxonomy" id="1576911"/>
    <lineage>
        <taxon>Bacteria</taxon>
        <taxon>Pseudomonadati</taxon>
        <taxon>Pseudomonadota</taxon>
        <taxon>Alphaproteobacteria</taxon>
        <taxon>Hyphomicrobiales</taxon>
        <taxon>Chelatococcaceae</taxon>
        <taxon>Camelimonas</taxon>
    </lineage>
</organism>
<proteinExistence type="predicted"/>
<dbReference type="InterPro" id="IPR015927">
    <property type="entry name" value="Peptidase_S24_S26A/B/C"/>
</dbReference>